<dbReference type="EMBL" id="AP017312">
    <property type="protein sequence ID" value="BAU27712.1"/>
    <property type="molecule type" value="Genomic_DNA"/>
</dbReference>
<keyword evidence="2" id="KW-1185">Reference proteome</keyword>
<dbReference type="KEGG" id="asoc:CB4_01886"/>
<gene>
    <name evidence="1" type="ORF">CB4_01886</name>
</gene>
<dbReference type="NCBIfam" id="NF047356">
    <property type="entry name" value="RNA_bind_RnpM"/>
    <property type="match status" value="1"/>
</dbReference>
<proteinExistence type="predicted"/>
<dbReference type="Gene3D" id="3.30.1230.10">
    <property type="entry name" value="YlxR-like"/>
    <property type="match status" value="1"/>
</dbReference>
<dbReference type="CDD" id="cd00279">
    <property type="entry name" value="YlxR"/>
    <property type="match status" value="1"/>
</dbReference>
<protein>
    <submittedName>
        <fullName evidence="1">Uncharacterized protein</fullName>
    </submittedName>
</protein>
<evidence type="ECO:0000313" key="1">
    <source>
        <dbReference type="EMBL" id="BAU27712.1"/>
    </source>
</evidence>
<dbReference type="InterPro" id="IPR035931">
    <property type="entry name" value="YlxR-like_sf"/>
</dbReference>
<dbReference type="RefSeq" id="WP_096465265.1">
    <property type="nucleotide sequence ID" value="NZ_AP017312.1"/>
</dbReference>
<evidence type="ECO:0000313" key="2">
    <source>
        <dbReference type="Proteomes" id="UP000217696"/>
    </source>
</evidence>
<reference evidence="1 2" key="1">
    <citation type="submission" date="2015-12" db="EMBL/GenBank/DDBJ databases">
        <title>Genome sequence of Aneurinibacillus soli.</title>
        <authorList>
            <person name="Lee J.S."/>
            <person name="Lee K.C."/>
            <person name="Kim K.K."/>
            <person name="Lee B.W."/>
        </authorList>
    </citation>
    <scope>NUCLEOTIDE SEQUENCE [LARGE SCALE GENOMIC DNA]</scope>
    <source>
        <strain evidence="1 2">CB4</strain>
    </source>
</reference>
<dbReference type="OrthoDB" id="9813251at2"/>
<dbReference type="AlphaFoldDB" id="A0A0U5B0D6"/>
<dbReference type="SUPFAM" id="SSF64376">
    <property type="entry name" value="YlxR-like"/>
    <property type="match status" value="1"/>
</dbReference>
<name>A0A0U5B0D6_9BACL</name>
<dbReference type="Pfam" id="PF04296">
    <property type="entry name" value="YlxR"/>
    <property type="match status" value="1"/>
</dbReference>
<dbReference type="InterPro" id="IPR037465">
    <property type="entry name" value="YlxR"/>
</dbReference>
<accession>A0A0U5B0D6</accession>
<organism evidence="1 2">
    <name type="scientific">Aneurinibacillus soli</name>
    <dbReference type="NCBI Taxonomy" id="1500254"/>
    <lineage>
        <taxon>Bacteria</taxon>
        <taxon>Bacillati</taxon>
        <taxon>Bacillota</taxon>
        <taxon>Bacilli</taxon>
        <taxon>Bacillales</taxon>
        <taxon>Paenibacillaceae</taxon>
        <taxon>Aneurinibacillus group</taxon>
        <taxon>Aneurinibacillus</taxon>
    </lineage>
</organism>
<dbReference type="PANTHER" id="PTHR34215:SF1">
    <property type="entry name" value="YLXR DOMAIN-CONTAINING PROTEIN"/>
    <property type="match status" value="1"/>
</dbReference>
<sequence>MKTRKTPQRKCIATQEMFEKRDLIRVVRTPEGDVKLDLTGKASGRGAYISRSLEAFDIVKKKKMLGRTLKTDVTDDMYEQLEQEFARHVRR</sequence>
<dbReference type="PANTHER" id="PTHR34215">
    <property type="entry name" value="BLL0784 PROTEIN"/>
    <property type="match status" value="1"/>
</dbReference>
<dbReference type="Proteomes" id="UP000217696">
    <property type="component" value="Chromosome"/>
</dbReference>
<dbReference type="InterPro" id="IPR007393">
    <property type="entry name" value="YlxR_dom"/>
</dbReference>